<evidence type="ECO:0000313" key="1">
    <source>
        <dbReference type="EMBL" id="NYH12313.1"/>
    </source>
</evidence>
<evidence type="ECO:0000313" key="2">
    <source>
        <dbReference type="Proteomes" id="UP000553035"/>
    </source>
</evidence>
<gene>
    <name evidence="1" type="ORF">GGI52_005356</name>
</gene>
<proteinExistence type="predicted"/>
<dbReference type="Proteomes" id="UP000553035">
    <property type="component" value="Unassembled WGS sequence"/>
</dbReference>
<accession>A0A7Y9W273</accession>
<protein>
    <submittedName>
        <fullName evidence="1">Uncharacterized protein</fullName>
    </submittedName>
</protein>
<sequence length="83" mass="9358">MKKILLINLPSETLLPDSYLQAKLRKAGLRFDAVQIDRSKSKAMFYVNNPEDLKGILCYVEEEVISSDFLESTSALGSIFSQE</sequence>
<comment type="caution">
    <text evidence="1">The sequence shown here is derived from an EMBL/GenBank/DDBJ whole genome shotgun (WGS) entry which is preliminary data.</text>
</comment>
<reference evidence="1 2" key="1">
    <citation type="submission" date="2020-07" db="EMBL/GenBank/DDBJ databases">
        <title>Exploring microbial biodiversity for novel pathways involved in the catabolism of aromatic compounds derived from lignin.</title>
        <authorList>
            <person name="Elkins J."/>
        </authorList>
    </citation>
    <scope>NUCLEOTIDE SEQUENCE [LARGE SCALE GENOMIC DNA]</scope>
    <source>
        <strain evidence="1 2">VanB</strain>
    </source>
</reference>
<dbReference type="EMBL" id="JACCAT010000001">
    <property type="protein sequence ID" value="NYH12313.1"/>
    <property type="molecule type" value="Genomic_DNA"/>
</dbReference>
<dbReference type="AlphaFoldDB" id="A0A7Y9W273"/>
<name>A0A7Y9W273_9PSED</name>
<organism evidence="1 2">
    <name type="scientific">Pseudomonas moraviensis</name>
    <dbReference type="NCBI Taxonomy" id="321662"/>
    <lineage>
        <taxon>Bacteria</taxon>
        <taxon>Pseudomonadati</taxon>
        <taxon>Pseudomonadota</taxon>
        <taxon>Gammaproteobacteria</taxon>
        <taxon>Pseudomonadales</taxon>
        <taxon>Pseudomonadaceae</taxon>
        <taxon>Pseudomonas</taxon>
    </lineage>
</organism>